<keyword evidence="2" id="KW-0547">Nucleotide-binding</keyword>
<protein>
    <submittedName>
        <fullName evidence="5">Fe(3+) ions import ATP-binding protein FbpC 2</fullName>
    </submittedName>
</protein>
<proteinExistence type="predicted"/>
<evidence type="ECO:0000259" key="4">
    <source>
        <dbReference type="PROSITE" id="PS50893"/>
    </source>
</evidence>
<evidence type="ECO:0000256" key="2">
    <source>
        <dbReference type="ARBA" id="ARBA00022741"/>
    </source>
</evidence>
<dbReference type="Pfam" id="PF08402">
    <property type="entry name" value="TOBE_2"/>
    <property type="match status" value="1"/>
</dbReference>
<dbReference type="InterPro" id="IPR013611">
    <property type="entry name" value="Transp-assoc_OB_typ2"/>
</dbReference>
<reference evidence="5 6" key="1">
    <citation type="submission" date="2024-02" db="EMBL/GenBank/DDBJ databases">
        <title>Lysinimicrobium sediminis NBRC 112286.</title>
        <authorList>
            <person name="Ichikawa N."/>
            <person name="Katano-Makiyama Y."/>
            <person name="Hidaka K."/>
        </authorList>
    </citation>
    <scope>NUCLEOTIDE SEQUENCE [LARGE SCALE GENOMIC DNA]</scope>
    <source>
        <strain evidence="5 6">NBRC 112286</strain>
    </source>
</reference>
<dbReference type="PANTHER" id="PTHR42781">
    <property type="entry name" value="SPERMIDINE/PUTRESCINE IMPORT ATP-BINDING PROTEIN POTA"/>
    <property type="match status" value="1"/>
</dbReference>
<dbReference type="GO" id="GO:0005524">
    <property type="term" value="F:ATP binding"/>
    <property type="evidence" value="ECO:0007669"/>
    <property type="project" value="UniProtKB-KW"/>
</dbReference>
<evidence type="ECO:0000313" key="5">
    <source>
        <dbReference type="EMBL" id="GAA5519498.1"/>
    </source>
</evidence>
<evidence type="ECO:0000256" key="3">
    <source>
        <dbReference type="ARBA" id="ARBA00022840"/>
    </source>
</evidence>
<keyword evidence="1" id="KW-0813">Transport</keyword>
<dbReference type="InterPro" id="IPR027417">
    <property type="entry name" value="P-loop_NTPase"/>
</dbReference>
<accession>A0ABP9WJU7</accession>
<dbReference type="RefSeq" id="WP_286214206.1">
    <property type="nucleotide sequence ID" value="NZ_AP027736.1"/>
</dbReference>
<dbReference type="InterPro" id="IPR050093">
    <property type="entry name" value="ABC_SmlMolc_Importer"/>
</dbReference>
<dbReference type="PANTHER" id="PTHR42781:SF4">
    <property type="entry name" value="SPERMIDINE_PUTRESCINE IMPORT ATP-BINDING PROTEIN POTA"/>
    <property type="match status" value="1"/>
</dbReference>
<dbReference type="Proteomes" id="UP001426770">
    <property type="component" value="Unassembled WGS sequence"/>
</dbReference>
<dbReference type="InterPro" id="IPR003593">
    <property type="entry name" value="AAA+_ATPase"/>
</dbReference>
<dbReference type="SUPFAM" id="SSF52540">
    <property type="entry name" value="P-loop containing nucleoside triphosphate hydrolases"/>
    <property type="match status" value="1"/>
</dbReference>
<evidence type="ECO:0000313" key="6">
    <source>
        <dbReference type="Proteomes" id="UP001426770"/>
    </source>
</evidence>
<comment type="caution">
    <text evidence="5">The sequence shown here is derived from an EMBL/GenBank/DDBJ whole genome shotgun (WGS) entry which is preliminary data.</text>
</comment>
<dbReference type="SMART" id="SM00382">
    <property type="entry name" value="AAA"/>
    <property type="match status" value="1"/>
</dbReference>
<dbReference type="Gene3D" id="3.40.50.300">
    <property type="entry name" value="P-loop containing nucleotide triphosphate hydrolases"/>
    <property type="match status" value="1"/>
</dbReference>
<dbReference type="EMBL" id="BAABRR010000010">
    <property type="protein sequence ID" value="GAA5519498.1"/>
    <property type="molecule type" value="Genomic_DNA"/>
</dbReference>
<dbReference type="PROSITE" id="PS50893">
    <property type="entry name" value="ABC_TRANSPORTER_2"/>
    <property type="match status" value="1"/>
</dbReference>
<sequence length="363" mass="38018">MSELQVRKVVAAYDGAPVLHGVSFTVPSGAFAAVLGPSGSGKSTLLRTIAGLHAPLEGAIVVGGRVLTGPRVAMPPERRRIGIVPQDAALFPHLDVRANVAFGLPRAQRGGARPDELLEMVGLADLAHRMPGELSGGQRHRVALARALAPEPDVILLDEPFSALDASLRAEVRAQIRQVLRRARTTAVLVTHDQDEALSMADIVAVLDQGRLVQVGPPEEIYQEPRSRWLAQFVGGAVVLPGAWRGDAVECALGDVPAHLGAGEVAREGDAVELAIRPEHLTLAPVGEGLGGVADASVDAGADAGTVALVRHVAYFGHDAVVTLDLPGLDEPIEARVLGVHHIRPDAEVRVSVTRPGIAFAAR</sequence>
<gene>
    <name evidence="5" type="primary">fbpC2</name>
    <name evidence="5" type="ORF">Lsed01_01948</name>
</gene>
<dbReference type="Pfam" id="PF00005">
    <property type="entry name" value="ABC_tran"/>
    <property type="match status" value="1"/>
</dbReference>
<name>A0ABP9WJU7_9MICO</name>
<keyword evidence="3 5" id="KW-0067">ATP-binding</keyword>
<organism evidence="5 6">
    <name type="scientific">Demequina sediminis</name>
    <dbReference type="NCBI Taxonomy" id="1930058"/>
    <lineage>
        <taxon>Bacteria</taxon>
        <taxon>Bacillati</taxon>
        <taxon>Actinomycetota</taxon>
        <taxon>Actinomycetes</taxon>
        <taxon>Micrococcales</taxon>
        <taxon>Demequinaceae</taxon>
        <taxon>Demequina</taxon>
    </lineage>
</organism>
<dbReference type="InterPro" id="IPR008995">
    <property type="entry name" value="Mo/tungstate-bd_C_term_dom"/>
</dbReference>
<dbReference type="InterPro" id="IPR003439">
    <property type="entry name" value="ABC_transporter-like_ATP-bd"/>
</dbReference>
<dbReference type="SUPFAM" id="SSF50331">
    <property type="entry name" value="MOP-like"/>
    <property type="match status" value="1"/>
</dbReference>
<keyword evidence="6" id="KW-1185">Reference proteome</keyword>
<feature type="domain" description="ABC transporter" evidence="4">
    <location>
        <begin position="4"/>
        <end position="234"/>
    </location>
</feature>
<evidence type="ECO:0000256" key="1">
    <source>
        <dbReference type="ARBA" id="ARBA00022448"/>
    </source>
</evidence>